<sequence>MVFTKKKFSSKKGFTLPLLLVIFTAYFSFNAFYLMIYSLKLQTIDAITDDYEHHIRQTIEKGE</sequence>
<feature type="transmembrane region" description="Helical" evidence="1">
    <location>
        <begin position="14"/>
        <end position="36"/>
    </location>
</feature>
<reference evidence="2 3" key="1">
    <citation type="submission" date="2018-01" db="EMBL/GenBank/DDBJ databases">
        <title>Complete genome sequence of Staphylococcus Scheliferi isolated from human.</title>
        <authorList>
            <person name="Abouelkhair M.A."/>
            <person name="Bemis D.A."/>
            <person name="Kania S.A."/>
        </authorList>
    </citation>
    <scope>NUCLEOTIDE SEQUENCE [LARGE SCALE GENOMIC DNA]</scope>
    <source>
        <strain evidence="2 3">ATCC 43808</strain>
    </source>
</reference>
<evidence type="ECO:0000313" key="2">
    <source>
        <dbReference type="EMBL" id="NHA34205.1"/>
    </source>
</evidence>
<keyword evidence="1" id="KW-0812">Transmembrane</keyword>
<proteinExistence type="predicted"/>
<dbReference type="EMBL" id="POVK01000019">
    <property type="protein sequence ID" value="NHA34205.1"/>
    <property type="molecule type" value="Genomic_DNA"/>
</dbReference>
<dbReference type="Proteomes" id="UP000572988">
    <property type="component" value="Unassembled WGS sequence"/>
</dbReference>
<evidence type="ECO:0008006" key="4">
    <source>
        <dbReference type="Google" id="ProtNLM"/>
    </source>
</evidence>
<evidence type="ECO:0000313" key="3">
    <source>
        <dbReference type="Proteomes" id="UP000572988"/>
    </source>
</evidence>
<organism evidence="2 3">
    <name type="scientific">Staphylococcus schleiferi</name>
    <dbReference type="NCBI Taxonomy" id="1295"/>
    <lineage>
        <taxon>Bacteria</taxon>
        <taxon>Bacillati</taxon>
        <taxon>Bacillota</taxon>
        <taxon>Bacilli</taxon>
        <taxon>Bacillales</taxon>
        <taxon>Staphylococcaceae</taxon>
        <taxon>Staphylococcus</taxon>
    </lineage>
</organism>
<name>A0ABX0FZZ3_STASC</name>
<comment type="caution">
    <text evidence="2">The sequence shown here is derived from an EMBL/GenBank/DDBJ whole genome shotgun (WGS) entry which is preliminary data.</text>
</comment>
<keyword evidence="1" id="KW-0472">Membrane</keyword>
<keyword evidence="3" id="KW-1185">Reference proteome</keyword>
<gene>
    <name evidence="2" type="ORF">C1O36_06690</name>
</gene>
<accession>A0ABX0FZZ3</accession>
<keyword evidence="1" id="KW-1133">Transmembrane helix</keyword>
<evidence type="ECO:0000256" key="1">
    <source>
        <dbReference type="SAM" id="Phobius"/>
    </source>
</evidence>
<protein>
    <recommendedName>
        <fullName evidence="4">Two-component sensor histidine kinase</fullName>
    </recommendedName>
</protein>